<dbReference type="InterPro" id="IPR050291">
    <property type="entry name" value="CDF_Transporter"/>
</dbReference>
<dbReference type="Gene3D" id="1.20.1510.10">
    <property type="entry name" value="Cation efflux protein transmembrane domain"/>
    <property type="match status" value="1"/>
</dbReference>
<dbReference type="PANTHER" id="PTHR43840:SF15">
    <property type="entry name" value="MITOCHONDRIAL METAL TRANSPORTER 1-RELATED"/>
    <property type="match status" value="1"/>
</dbReference>
<evidence type="ECO:0000256" key="6">
    <source>
        <dbReference type="SAM" id="SignalP"/>
    </source>
</evidence>
<dbReference type="SUPFAM" id="SSF161111">
    <property type="entry name" value="Cation efflux protein transmembrane domain-like"/>
    <property type="match status" value="1"/>
</dbReference>
<dbReference type="InterPro" id="IPR002524">
    <property type="entry name" value="Cation_efflux"/>
</dbReference>
<sequence length="245" mass="25318">MASSWMRLVAVLGVAHGLVTPHIAKRFNPRRAATLEPPKQELPTLPLLRFASPGLADWTSAHLLAAPSQRLLAGVSADRAAADRITVVGGLVNVGLTVAKLAAGVVGHSAALISDAAHSASDLASDVVTFVAMRAARLPADDDHPYGHARFETIGALVVGAMLVAAGAGAAGHALHVGGHAHHHVAPGKIALAAALLSVVAKELLFRATARVGRRLKSPVLEANAWHHPASSDGSAFSREFRLKM</sequence>
<comment type="caution">
    <text evidence="8">The sequence shown here is derived from an EMBL/GenBank/DDBJ whole genome shotgun (WGS) entry which is preliminary data.</text>
</comment>
<dbReference type="InterPro" id="IPR027469">
    <property type="entry name" value="Cation_efflux_TMD_sf"/>
</dbReference>
<keyword evidence="2" id="KW-0813">Transport</keyword>
<evidence type="ECO:0000256" key="3">
    <source>
        <dbReference type="ARBA" id="ARBA00022692"/>
    </source>
</evidence>
<organism evidence="8 9">
    <name type="scientific">Aureococcus anophagefferens</name>
    <name type="common">Harmful bloom alga</name>
    <dbReference type="NCBI Taxonomy" id="44056"/>
    <lineage>
        <taxon>Eukaryota</taxon>
        <taxon>Sar</taxon>
        <taxon>Stramenopiles</taxon>
        <taxon>Ochrophyta</taxon>
        <taxon>Pelagophyceae</taxon>
        <taxon>Pelagomonadales</taxon>
        <taxon>Pelagomonadaceae</taxon>
        <taxon>Aureococcus</taxon>
    </lineage>
</organism>
<protein>
    <submittedName>
        <fullName evidence="8">Cation transmembrane transporter</fullName>
    </submittedName>
</protein>
<accession>A0ABR1G1P2</accession>
<dbReference type="Proteomes" id="UP001363151">
    <property type="component" value="Unassembled WGS sequence"/>
</dbReference>
<keyword evidence="5" id="KW-0472">Membrane</keyword>
<evidence type="ECO:0000259" key="7">
    <source>
        <dbReference type="Pfam" id="PF01545"/>
    </source>
</evidence>
<evidence type="ECO:0000256" key="4">
    <source>
        <dbReference type="ARBA" id="ARBA00022989"/>
    </source>
</evidence>
<feature type="chain" id="PRO_5045909084" evidence="6">
    <location>
        <begin position="18"/>
        <end position="245"/>
    </location>
</feature>
<evidence type="ECO:0000256" key="5">
    <source>
        <dbReference type="ARBA" id="ARBA00023136"/>
    </source>
</evidence>
<feature type="domain" description="Cation efflux protein transmembrane" evidence="7">
    <location>
        <begin position="88"/>
        <end position="228"/>
    </location>
</feature>
<proteinExistence type="predicted"/>
<gene>
    <name evidence="8" type="ORF">SO694_00013212</name>
</gene>
<dbReference type="NCBIfam" id="TIGR01297">
    <property type="entry name" value="CDF"/>
    <property type="match status" value="1"/>
</dbReference>
<dbReference type="EMBL" id="JBBJCI010000146">
    <property type="protein sequence ID" value="KAK7242222.1"/>
    <property type="molecule type" value="Genomic_DNA"/>
</dbReference>
<name>A0ABR1G1P2_AURAN</name>
<keyword evidence="9" id="KW-1185">Reference proteome</keyword>
<evidence type="ECO:0000313" key="8">
    <source>
        <dbReference type="EMBL" id="KAK7242222.1"/>
    </source>
</evidence>
<comment type="subcellular location">
    <subcellularLocation>
        <location evidence="1">Membrane</location>
        <topology evidence="1">Multi-pass membrane protein</topology>
    </subcellularLocation>
</comment>
<dbReference type="Pfam" id="PF01545">
    <property type="entry name" value="Cation_efflux"/>
    <property type="match status" value="1"/>
</dbReference>
<reference evidence="8 9" key="1">
    <citation type="submission" date="2024-03" db="EMBL/GenBank/DDBJ databases">
        <title>Aureococcus anophagefferens CCMP1851 and Kratosvirus quantuckense: Draft genome of a second virus-susceptible host strain in the model system.</title>
        <authorList>
            <person name="Chase E."/>
            <person name="Truchon A.R."/>
            <person name="Schepens W."/>
            <person name="Wilhelm S.W."/>
        </authorList>
    </citation>
    <scope>NUCLEOTIDE SEQUENCE [LARGE SCALE GENOMIC DNA]</scope>
    <source>
        <strain evidence="8 9">CCMP1851</strain>
    </source>
</reference>
<dbReference type="PANTHER" id="PTHR43840">
    <property type="entry name" value="MITOCHONDRIAL METAL TRANSPORTER 1-RELATED"/>
    <property type="match status" value="1"/>
</dbReference>
<feature type="signal peptide" evidence="6">
    <location>
        <begin position="1"/>
        <end position="17"/>
    </location>
</feature>
<dbReference type="InterPro" id="IPR058533">
    <property type="entry name" value="Cation_efflux_TM"/>
</dbReference>
<evidence type="ECO:0000313" key="9">
    <source>
        <dbReference type="Proteomes" id="UP001363151"/>
    </source>
</evidence>
<keyword evidence="3 8" id="KW-0812">Transmembrane</keyword>
<evidence type="ECO:0000256" key="1">
    <source>
        <dbReference type="ARBA" id="ARBA00004141"/>
    </source>
</evidence>
<keyword evidence="6" id="KW-0732">Signal</keyword>
<keyword evidence="4" id="KW-1133">Transmembrane helix</keyword>
<evidence type="ECO:0000256" key="2">
    <source>
        <dbReference type="ARBA" id="ARBA00022448"/>
    </source>
</evidence>